<evidence type="ECO:0000313" key="3">
    <source>
        <dbReference type="EMBL" id="KAJ7782334.1"/>
    </source>
</evidence>
<dbReference type="Pfam" id="PF02845">
    <property type="entry name" value="CUE"/>
    <property type="match status" value="1"/>
</dbReference>
<gene>
    <name evidence="3" type="ORF">DFH07DRAFT_320507</name>
</gene>
<dbReference type="AlphaFoldDB" id="A0AAD7KD90"/>
<dbReference type="GO" id="GO:0005737">
    <property type="term" value="C:cytoplasm"/>
    <property type="evidence" value="ECO:0007669"/>
    <property type="project" value="TreeGrafter"/>
</dbReference>
<feature type="compositionally biased region" description="Low complexity" evidence="1">
    <location>
        <begin position="58"/>
        <end position="67"/>
    </location>
</feature>
<dbReference type="CDD" id="cd14279">
    <property type="entry name" value="CUE"/>
    <property type="match status" value="1"/>
</dbReference>
<feature type="compositionally biased region" description="Polar residues" evidence="1">
    <location>
        <begin position="336"/>
        <end position="352"/>
    </location>
</feature>
<feature type="compositionally biased region" description="Low complexity" evidence="1">
    <location>
        <begin position="296"/>
        <end position="316"/>
    </location>
</feature>
<reference evidence="3" key="1">
    <citation type="submission" date="2023-03" db="EMBL/GenBank/DDBJ databases">
        <title>Massive genome expansion in bonnet fungi (Mycena s.s.) driven by repeated elements and novel gene families across ecological guilds.</title>
        <authorList>
            <consortium name="Lawrence Berkeley National Laboratory"/>
            <person name="Harder C.B."/>
            <person name="Miyauchi S."/>
            <person name="Viragh M."/>
            <person name="Kuo A."/>
            <person name="Thoen E."/>
            <person name="Andreopoulos B."/>
            <person name="Lu D."/>
            <person name="Skrede I."/>
            <person name="Drula E."/>
            <person name="Henrissat B."/>
            <person name="Morin E."/>
            <person name="Kohler A."/>
            <person name="Barry K."/>
            <person name="LaButti K."/>
            <person name="Morin E."/>
            <person name="Salamov A."/>
            <person name="Lipzen A."/>
            <person name="Mereny Z."/>
            <person name="Hegedus B."/>
            <person name="Baldrian P."/>
            <person name="Stursova M."/>
            <person name="Weitz H."/>
            <person name="Taylor A."/>
            <person name="Grigoriev I.V."/>
            <person name="Nagy L.G."/>
            <person name="Martin F."/>
            <person name="Kauserud H."/>
        </authorList>
    </citation>
    <scope>NUCLEOTIDE SEQUENCE</scope>
    <source>
        <strain evidence="3">CBHHK188m</strain>
    </source>
</reference>
<dbReference type="SUPFAM" id="SSF46934">
    <property type="entry name" value="UBA-like"/>
    <property type="match status" value="1"/>
</dbReference>
<dbReference type="InterPro" id="IPR003892">
    <property type="entry name" value="CUE"/>
</dbReference>
<dbReference type="InterPro" id="IPR009060">
    <property type="entry name" value="UBA-like_sf"/>
</dbReference>
<dbReference type="GO" id="GO:0043130">
    <property type="term" value="F:ubiquitin binding"/>
    <property type="evidence" value="ECO:0007669"/>
    <property type="project" value="InterPro"/>
</dbReference>
<dbReference type="PANTHER" id="PTHR16461">
    <property type="entry name" value="TOLL-INTERACTING PROTEIN"/>
    <property type="match status" value="1"/>
</dbReference>
<feature type="region of interest" description="Disordered" evidence="1">
    <location>
        <begin position="221"/>
        <end position="369"/>
    </location>
</feature>
<feature type="compositionally biased region" description="Basic and acidic residues" evidence="1">
    <location>
        <begin position="179"/>
        <end position="189"/>
    </location>
</feature>
<feature type="domain" description="CUE" evidence="2">
    <location>
        <begin position="78"/>
        <end position="121"/>
    </location>
</feature>
<evidence type="ECO:0000313" key="4">
    <source>
        <dbReference type="Proteomes" id="UP001215280"/>
    </source>
</evidence>
<sequence length="369" mass="39713">MATPEESIPTEDVAKGPTDVEQPAVEATPTVNEPAAESTNTEATIGDVPAPAPIAGLPESEPVESAEPPAPPREREMVVDARLSVLRGMFPDFDDSLLQSVLDSVQGNTDRAIDALLGMSDPDYTSEHPVEPQVQAPQTQEELDEQLARTLMLEDEREQHAWRAQQQQPPQQRPPTQRRASEGPERDTMAEFTEQFNKIAESGKKTIGSLFSKVKAKIQEFDQPAGQSSPDAAYGTGGDMYPYDTNQHPFPAVGAQYNTYQSQQQQQQSQSQAQTPAYYDPNAPTNTSPTAAGYDAAPSMNPAGSAPSSPPTTNAGRAQIDGGKLGMLPKRPVSLLRTNSPPTGTPSGAPQSSDDELEYAENPFEEGRK</sequence>
<feature type="region of interest" description="Disordered" evidence="1">
    <location>
        <begin position="113"/>
        <end position="194"/>
    </location>
</feature>
<protein>
    <recommendedName>
        <fullName evidence="2">CUE domain-containing protein</fullName>
    </recommendedName>
</protein>
<comment type="caution">
    <text evidence="3">The sequence shown here is derived from an EMBL/GenBank/DDBJ whole genome shotgun (WGS) entry which is preliminary data.</text>
</comment>
<feature type="compositionally biased region" description="Basic and acidic residues" evidence="1">
    <location>
        <begin position="152"/>
        <end position="161"/>
    </location>
</feature>
<dbReference type="Gene3D" id="1.10.8.10">
    <property type="entry name" value="DNA helicase RuvA subunit, C-terminal domain"/>
    <property type="match status" value="1"/>
</dbReference>
<dbReference type="EMBL" id="JARJLG010000003">
    <property type="protein sequence ID" value="KAJ7782334.1"/>
    <property type="molecule type" value="Genomic_DNA"/>
</dbReference>
<feature type="compositionally biased region" description="Low complexity" evidence="1">
    <location>
        <begin position="261"/>
        <end position="274"/>
    </location>
</feature>
<organism evidence="3 4">
    <name type="scientific">Mycena maculata</name>
    <dbReference type="NCBI Taxonomy" id="230809"/>
    <lineage>
        <taxon>Eukaryota</taxon>
        <taxon>Fungi</taxon>
        <taxon>Dikarya</taxon>
        <taxon>Basidiomycota</taxon>
        <taxon>Agaricomycotina</taxon>
        <taxon>Agaricomycetes</taxon>
        <taxon>Agaricomycetidae</taxon>
        <taxon>Agaricales</taxon>
        <taxon>Marasmiineae</taxon>
        <taxon>Mycenaceae</taxon>
        <taxon>Mycena</taxon>
    </lineage>
</organism>
<proteinExistence type="predicted"/>
<evidence type="ECO:0000259" key="2">
    <source>
        <dbReference type="PROSITE" id="PS51140"/>
    </source>
</evidence>
<keyword evidence="4" id="KW-1185">Reference proteome</keyword>
<dbReference type="PROSITE" id="PS51140">
    <property type="entry name" value="CUE"/>
    <property type="match status" value="1"/>
</dbReference>
<accession>A0AAD7KD90</accession>
<dbReference type="SMART" id="SM00546">
    <property type="entry name" value="CUE"/>
    <property type="match status" value="1"/>
</dbReference>
<dbReference type="GO" id="GO:0006511">
    <property type="term" value="P:ubiquitin-dependent protein catabolic process"/>
    <property type="evidence" value="ECO:0007669"/>
    <property type="project" value="TreeGrafter"/>
</dbReference>
<dbReference type="GO" id="GO:0031624">
    <property type="term" value="F:ubiquitin conjugating enzyme binding"/>
    <property type="evidence" value="ECO:0007669"/>
    <property type="project" value="TreeGrafter"/>
</dbReference>
<feature type="compositionally biased region" description="Low complexity" evidence="1">
    <location>
        <begin position="163"/>
        <end position="178"/>
    </location>
</feature>
<dbReference type="PANTHER" id="PTHR16461:SF5">
    <property type="entry name" value="TOLL-INTERACTING PROTEIN"/>
    <property type="match status" value="1"/>
</dbReference>
<evidence type="ECO:0000256" key="1">
    <source>
        <dbReference type="SAM" id="MobiDB-lite"/>
    </source>
</evidence>
<dbReference type="Proteomes" id="UP001215280">
    <property type="component" value="Unassembled WGS sequence"/>
</dbReference>
<feature type="region of interest" description="Disordered" evidence="1">
    <location>
        <begin position="1"/>
        <end position="75"/>
    </location>
</feature>
<name>A0AAD7KD90_9AGAR</name>